<evidence type="ECO:0000259" key="1">
    <source>
        <dbReference type="Pfam" id="PF04443"/>
    </source>
</evidence>
<dbReference type="InterPro" id="IPR007534">
    <property type="entry name" value="LuxE"/>
</dbReference>
<feature type="domain" description="Acyl-protein synthetase LuxE" evidence="1">
    <location>
        <begin position="30"/>
        <end position="374"/>
    </location>
</feature>
<dbReference type="EMBL" id="BKAD01000012">
    <property type="protein sequence ID" value="GEP30199.1"/>
    <property type="molecule type" value="Genomic_DNA"/>
</dbReference>
<dbReference type="InterPro" id="IPR042099">
    <property type="entry name" value="ANL_N_sf"/>
</dbReference>
<dbReference type="GO" id="GO:0008218">
    <property type="term" value="P:bioluminescence"/>
    <property type="evidence" value="ECO:0007669"/>
    <property type="project" value="InterPro"/>
</dbReference>
<keyword evidence="3" id="KW-1185">Reference proteome</keyword>
<dbReference type="AlphaFoldDB" id="A0A512L6U1"/>
<evidence type="ECO:0000313" key="2">
    <source>
        <dbReference type="EMBL" id="GEP30199.1"/>
    </source>
</evidence>
<reference evidence="2 3" key="1">
    <citation type="submission" date="2019-07" db="EMBL/GenBank/DDBJ databases">
        <title>Whole genome shotgun sequence of Thiobacillus plumbophilus NBRC 107929.</title>
        <authorList>
            <person name="Hosoyama A."/>
            <person name="Uohara A."/>
            <person name="Ohji S."/>
            <person name="Ichikawa N."/>
        </authorList>
    </citation>
    <scope>NUCLEOTIDE SEQUENCE [LARGE SCALE GENOMIC DNA]</scope>
    <source>
        <strain evidence="2 3">NBRC 107929</strain>
    </source>
</reference>
<keyword evidence="2" id="KW-0436">Ligase</keyword>
<evidence type="ECO:0000313" key="3">
    <source>
        <dbReference type="Proteomes" id="UP000321337"/>
    </source>
</evidence>
<comment type="caution">
    <text evidence="2">The sequence shown here is derived from an EMBL/GenBank/DDBJ whole genome shotgun (WGS) entry which is preliminary data.</text>
</comment>
<name>A0A512L6U1_9PROT</name>
<organism evidence="2 3">
    <name type="scientific">Sulfuriferula plumbiphila</name>
    <dbReference type="NCBI Taxonomy" id="171865"/>
    <lineage>
        <taxon>Bacteria</taxon>
        <taxon>Pseudomonadati</taxon>
        <taxon>Pseudomonadota</taxon>
        <taxon>Betaproteobacteria</taxon>
        <taxon>Nitrosomonadales</taxon>
        <taxon>Sulfuricellaceae</taxon>
        <taxon>Sulfuriferula</taxon>
    </lineage>
</organism>
<dbReference type="GO" id="GO:0047474">
    <property type="term" value="F:long-chain fatty acid--protein ligase activity"/>
    <property type="evidence" value="ECO:0007669"/>
    <property type="project" value="InterPro"/>
</dbReference>
<sequence length="380" mass="43551">MGATLKMSYAHPERVITPDAFDFNAYQDETIFHWDERRRTAFQQEYVRTAFAWHFERCRDYRRYAEGQGIGPEALRRGNILNRVPQIPTILFKSTEILSVARDDIAKTCESSGTRGRVSRVFRDEVTLDRLLCSIIAGMKYIYDIDNDRAIVLNLGPSTEEAGDIWFSYVTSIADLLYKTYYFVAEQKYLLPQLVDFLAEYRSEKTPILLGAPIMFKHLLAYMEEKNLRLRMPLGALVITAGGWKKYSGEAIQRDRLELLLSERLGVRAENVRDSFNQVELNTVIFECQHKRKHVPPWLKVIARNPTTLMDVGEDRSGILSYLDASNVSYPCFIISEDIGRVIGGCPCGRTGQVIEVERRVNRVESRGCAIKMDSYVAEA</sequence>
<protein>
    <submittedName>
        <fullName evidence="2">Long-chain-fatty-acid--CoA ligase</fullName>
    </submittedName>
</protein>
<proteinExistence type="predicted"/>
<dbReference type="Proteomes" id="UP000321337">
    <property type="component" value="Unassembled WGS sequence"/>
</dbReference>
<gene>
    <name evidence="2" type="primary">luxE</name>
    <name evidence="2" type="ORF">TPL01_13370</name>
</gene>
<dbReference type="Gene3D" id="3.40.50.12780">
    <property type="entry name" value="N-terminal domain of ligase-like"/>
    <property type="match status" value="1"/>
</dbReference>
<accession>A0A512L6U1</accession>
<dbReference type="Pfam" id="PF04443">
    <property type="entry name" value="LuxE"/>
    <property type="match status" value="1"/>
</dbReference>